<dbReference type="AlphaFoldDB" id="A0AAW1B2C7"/>
<feature type="region of interest" description="Disordered" evidence="1">
    <location>
        <begin position="103"/>
        <end position="272"/>
    </location>
</feature>
<evidence type="ECO:0000313" key="3">
    <source>
        <dbReference type="Proteomes" id="UP001474421"/>
    </source>
</evidence>
<evidence type="ECO:0000256" key="1">
    <source>
        <dbReference type="SAM" id="MobiDB-lite"/>
    </source>
</evidence>
<proteinExistence type="predicted"/>
<dbReference type="GO" id="GO:0032587">
    <property type="term" value="C:ruffle membrane"/>
    <property type="evidence" value="ECO:0007669"/>
    <property type="project" value="TreeGrafter"/>
</dbReference>
<keyword evidence="3" id="KW-1185">Reference proteome</keyword>
<dbReference type="EMBL" id="JAOTOJ010000008">
    <property type="protein sequence ID" value="KAK9396135.1"/>
    <property type="molecule type" value="Genomic_DNA"/>
</dbReference>
<comment type="caution">
    <text evidence="2">The sequence shown here is derived from an EMBL/GenBank/DDBJ whole genome shotgun (WGS) entry which is preliminary data.</text>
</comment>
<name>A0AAW1B2C7_CROAD</name>
<reference evidence="2 3" key="1">
    <citation type="journal article" date="2024" name="Proc. Natl. Acad. Sci. U.S.A.">
        <title>The genetic regulatory architecture and epigenomic basis for age-related changes in rattlesnake venom.</title>
        <authorList>
            <person name="Hogan M.P."/>
            <person name="Holding M.L."/>
            <person name="Nystrom G.S."/>
            <person name="Colston T.J."/>
            <person name="Bartlett D.A."/>
            <person name="Mason A.J."/>
            <person name="Ellsworth S.A."/>
            <person name="Rautsaw R.M."/>
            <person name="Lawrence K.C."/>
            <person name="Strickland J.L."/>
            <person name="He B."/>
            <person name="Fraser P."/>
            <person name="Margres M.J."/>
            <person name="Gilbert D.M."/>
            <person name="Gibbs H.L."/>
            <person name="Parkinson C.L."/>
            <person name="Rokyta D.R."/>
        </authorList>
    </citation>
    <scope>NUCLEOTIDE SEQUENCE [LARGE SCALE GENOMIC DNA]</scope>
    <source>
        <strain evidence="2">DRR0105</strain>
    </source>
</reference>
<dbReference type="PANTHER" id="PTHR34757">
    <property type="entry name" value="JUNCTIONAL PROTEIN ASSOCIATED WITH CORONARY ARTERY DISEASE"/>
    <property type="match status" value="1"/>
</dbReference>
<feature type="compositionally biased region" description="Acidic residues" evidence="1">
    <location>
        <begin position="50"/>
        <end position="59"/>
    </location>
</feature>
<dbReference type="PANTHER" id="PTHR34757:SF1">
    <property type="entry name" value="JUNCTIONAL CADHERIN 5-ASSOCIATED PROTEIN"/>
    <property type="match status" value="1"/>
</dbReference>
<organism evidence="2 3">
    <name type="scientific">Crotalus adamanteus</name>
    <name type="common">Eastern diamondback rattlesnake</name>
    <dbReference type="NCBI Taxonomy" id="8729"/>
    <lineage>
        <taxon>Eukaryota</taxon>
        <taxon>Metazoa</taxon>
        <taxon>Chordata</taxon>
        <taxon>Craniata</taxon>
        <taxon>Vertebrata</taxon>
        <taxon>Euteleostomi</taxon>
        <taxon>Lepidosauria</taxon>
        <taxon>Squamata</taxon>
        <taxon>Bifurcata</taxon>
        <taxon>Unidentata</taxon>
        <taxon>Episquamata</taxon>
        <taxon>Toxicofera</taxon>
        <taxon>Serpentes</taxon>
        <taxon>Colubroidea</taxon>
        <taxon>Viperidae</taxon>
        <taxon>Crotalinae</taxon>
        <taxon>Crotalus</taxon>
    </lineage>
</organism>
<evidence type="ECO:0000313" key="2">
    <source>
        <dbReference type="EMBL" id="KAK9396135.1"/>
    </source>
</evidence>
<dbReference type="GO" id="GO:0005912">
    <property type="term" value="C:adherens junction"/>
    <property type="evidence" value="ECO:0007669"/>
    <property type="project" value="TreeGrafter"/>
</dbReference>
<dbReference type="Proteomes" id="UP001474421">
    <property type="component" value="Unassembled WGS sequence"/>
</dbReference>
<feature type="compositionally biased region" description="Basic and acidic residues" evidence="1">
    <location>
        <begin position="140"/>
        <end position="153"/>
    </location>
</feature>
<gene>
    <name evidence="2" type="ORF">NXF25_019496</name>
</gene>
<dbReference type="Pfam" id="PF15351">
    <property type="entry name" value="JCAD"/>
    <property type="match status" value="1"/>
</dbReference>
<sequence length="272" mass="30115">MNVSEGTCILDPSTKKIPSNESLQARAVRILGIEVAVESLTADNKTLPNEDSDSDDMAESNELSNEKILRAEMKTDVVSKEKQRSGWLKKTFIGESILGSMKNQNSDEETGEQCCQQRPGLSKHHKDHAHSAKSAVLPFADRKALPSNVEKKAKSPSKVTVPRQGKVASAASRAAMDRLARMKEVDSVSRMRRLSVKNARSGEDRDEEPEEKGNDANVGRTEFPRKQSQGSCVSKRIISLNKNECLDNRKPPQNGRDLLSSEVYDPSRVERV</sequence>
<dbReference type="InterPro" id="IPR028221">
    <property type="entry name" value="JCAD"/>
</dbReference>
<feature type="compositionally biased region" description="Basic and acidic residues" evidence="1">
    <location>
        <begin position="175"/>
        <end position="189"/>
    </location>
</feature>
<feature type="region of interest" description="Disordered" evidence="1">
    <location>
        <begin position="44"/>
        <end position="67"/>
    </location>
</feature>
<protein>
    <submittedName>
        <fullName evidence="2">Junctional protein associated with coronary artery disease</fullName>
    </submittedName>
</protein>
<dbReference type="GO" id="GO:1903589">
    <property type="term" value="P:positive regulation of blood vessel endothelial cell proliferation involved in sprouting angiogenesis"/>
    <property type="evidence" value="ECO:0007669"/>
    <property type="project" value="TreeGrafter"/>
</dbReference>
<accession>A0AAW1B2C7</accession>